<evidence type="ECO:0000313" key="1">
    <source>
        <dbReference type="EMBL" id="KAJ6259372.1"/>
    </source>
</evidence>
<comment type="caution">
    <text evidence="1">The sequence shown here is derived from an EMBL/GenBank/DDBJ whole genome shotgun (WGS) entry which is preliminary data.</text>
</comment>
<proteinExistence type="predicted"/>
<accession>A0AAD6NIG8</accession>
<reference evidence="1" key="1">
    <citation type="submission" date="2023-01" db="EMBL/GenBank/DDBJ databases">
        <title>The chitinases involved in constricting ring structure development in the nematode-trapping fungus Drechslerella dactyloides.</title>
        <authorList>
            <person name="Wang R."/>
            <person name="Zhang L."/>
            <person name="Tang P."/>
            <person name="Li S."/>
            <person name="Liang L."/>
        </authorList>
    </citation>
    <scope>NUCLEOTIDE SEQUENCE</scope>
    <source>
        <strain evidence="1">YMF1.00031</strain>
    </source>
</reference>
<name>A0AAD6NIG8_DREDA</name>
<sequence length="135" mass="15347">MGNLFSRPKVTFSPTEVTEVTSFADRLPRLLNFLQQNGFNERHPNNNFVDAAKTFLHKYEYANQDTDMYRAGDDLDNVSASLTLTQVFVGDEVFSNQELKAKAKELVEQVIVLARKVKEIASRHGHNSNVFPPEM</sequence>
<dbReference type="Proteomes" id="UP001221413">
    <property type="component" value="Unassembled WGS sequence"/>
</dbReference>
<dbReference type="AlphaFoldDB" id="A0AAD6NIG8"/>
<gene>
    <name evidence="1" type="ORF">Dda_6273</name>
</gene>
<dbReference type="EMBL" id="JAQGDS010000007">
    <property type="protein sequence ID" value="KAJ6259372.1"/>
    <property type="molecule type" value="Genomic_DNA"/>
</dbReference>
<protein>
    <submittedName>
        <fullName evidence="1">Uncharacterized protein</fullName>
    </submittedName>
</protein>
<evidence type="ECO:0000313" key="2">
    <source>
        <dbReference type="Proteomes" id="UP001221413"/>
    </source>
</evidence>
<organism evidence="1 2">
    <name type="scientific">Drechslerella dactyloides</name>
    <name type="common">Nematode-trapping fungus</name>
    <name type="synonym">Arthrobotrys dactyloides</name>
    <dbReference type="NCBI Taxonomy" id="74499"/>
    <lineage>
        <taxon>Eukaryota</taxon>
        <taxon>Fungi</taxon>
        <taxon>Dikarya</taxon>
        <taxon>Ascomycota</taxon>
        <taxon>Pezizomycotina</taxon>
        <taxon>Orbiliomycetes</taxon>
        <taxon>Orbiliales</taxon>
        <taxon>Orbiliaceae</taxon>
        <taxon>Drechslerella</taxon>
    </lineage>
</organism>
<keyword evidence="2" id="KW-1185">Reference proteome</keyword>